<dbReference type="Proteomes" id="UP000578531">
    <property type="component" value="Unassembled WGS sequence"/>
</dbReference>
<protein>
    <submittedName>
        <fullName evidence="2">Uncharacterized protein</fullName>
    </submittedName>
</protein>
<reference evidence="2 3" key="1">
    <citation type="journal article" date="2020" name="Genomics">
        <title>Complete, high-quality genomes from long-read metagenomic sequencing of two wolf lichen thalli reveals enigmatic genome architecture.</title>
        <authorList>
            <person name="McKenzie S.K."/>
            <person name="Walston R.F."/>
            <person name="Allen J.L."/>
        </authorList>
    </citation>
    <scope>NUCLEOTIDE SEQUENCE [LARGE SCALE GENOMIC DNA]</scope>
    <source>
        <strain evidence="2">WasteWater2</strain>
    </source>
</reference>
<dbReference type="RefSeq" id="XP_037168866.1">
    <property type="nucleotide sequence ID" value="XM_037304071.1"/>
</dbReference>
<comment type="caution">
    <text evidence="2">The sequence shown here is derived from an EMBL/GenBank/DDBJ whole genome shotgun (WGS) entry which is preliminary data.</text>
</comment>
<organism evidence="2 3">
    <name type="scientific">Letharia columbiana</name>
    <dbReference type="NCBI Taxonomy" id="112416"/>
    <lineage>
        <taxon>Eukaryota</taxon>
        <taxon>Fungi</taxon>
        <taxon>Dikarya</taxon>
        <taxon>Ascomycota</taxon>
        <taxon>Pezizomycotina</taxon>
        <taxon>Lecanoromycetes</taxon>
        <taxon>OSLEUM clade</taxon>
        <taxon>Lecanoromycetidae</taxon>
        <taxon>Lecanorales</taxon>
        <taxon>Lecanorineae</taxon>
        <taxon>Parmeliaceae</taxon>
        <taxon>Letharia</taxon>
    </lineage>
</organism>
<keyword evidence="1" id="KW-0175">Coiled coil</keyword>
<proteinExistence type="predicted"/>
<sequence length="175" mass="19582">MAHCVHSEATTSHHTSSLLLFVYPFSTTTTTSTCLVYHAGLAFAEATIHVFEAQVRKSIRRHRRAGWSRKLSRRRAKLGKEITQWRKSQGHTVATASAAPAMIADLQGQLVAAHERIEELEGMNELLEEELESLRRHTADVDGYQHEDYASTTSSLENWVDELDSGSDAEMAEDT</sequence>
<evidence type="ECO:0000256" key="1">
    <source>
        <dbReference type="SAM" id="Coils"/>
    </source>
</evidence>
<dbReference type="GeneID" id="59283810"/>
<evidence type="ECO:0000313" key="2">
    <source>
        <dbReference type="EMBL" id="KAF6239591.1"/>
    </source>
</evidence>
<name>A0A8H6G319_9LECA</name>
<gene>
    <name evidence="2" type="ORF">HO173_002136</name>
</gene>
<keyword evidence="3" id="KW-1185">Reference proteome</keyword>
<dbReference type="AlphaFoldDB" id="A0A8H6G319"/>
<evidence type="ECO:0000313" key="3">
    <source>
        <dbReference type="Proteomes" id="UP000578531"/>
    </source>
</evidence>
<accession>A0A8H6G319</accession>
<feature type="coiled-coil region" evidence="1">
    <location>
        <begin position="103"/>
        <end position="140"/>
    </location>
</feature>
<dbReference type="EMBL" id="JACCJC010000005">
    <property type="protein sequence ID" value="KAF6239591.1"/>
    <property type="molecule type" value="Genomic_DNA"/>
</dbReference>